<evidence type="ECO:0000313" key="2">
    <source>
        <dbReference type="Proteomes" id="UP000241690"/>
    </source>
</evidence>
<proteinExistence type="predicted"/>
<name>A0A2T4A244_TRIHA</name>
<evidence type="ECO:0000313" key="1">
    <source>
        <dbReference type="EMBL" id="PTB51130.1"/>
    </source>
</evidence>
<protein>
    <submittedName>
        <fullName evidence="1">Uncharacterized protein</fullName>
    </submittedName>
</protein>
<accession>A0A2T4A244</accession>
<dbReference type="Proteomes" id="UP000241690">
    <property type="component" value="Unassembled WGS sequence"/>
</dbReference>
<keyword evidence="2" id="KW-1185">Reference proteome</keyword>
<dbReference type="EMBL" id="KZ679686">
    <property type="protein sequence ID" value="PTB51130.1"/>
    <property type="molecule type" value="Genomic_DNA"/>
</dbReference>
<dbReference type="AlphaFoldDB" id="A0A2T4A244"/>
<reference evidence="1 2" key="1">
    <citation type="submission" date="2016-07" db="EMBL/GenBank/DDBJ databases">
        <title>Multiple horizontal gene transfer events from other fungi enriched the ability of initially mycotrophic Trichoderma (Ascomycota) to feed on dead plant biomass.</title>
        <authorList>
            <consortium name="DOE Joint Genome Institute"/>
            <person name="Aerts A."/>
            <person name="Atanasova L."/>
            <person name="Chenthamara K."/>
            <person name="Zhang J."/>
            <person name="Grujic M."/>
            <person name="Henrissat B."/>
            <person name="Kuo A."/>
            <person name="Salamov A."/>
            <person name="Lipzen A."/>
            <person name="Labutti K."/>
            <person name="Barry K."/>
            <person name="Miao Y."/>
            <person name="Rahimi M.J."/>
            <person name="Shen Q."/>
            <person name="Grigoriev I.V."/>
            <person name="Kubicek C.P."/>
            <person name="Druzhinina I.S."/>
        </authorList>
    </citation>
    <scope>NUCLEOTIDE SEQUENCE [LARGE SCALE GENOMIC DNA]</scope>
    <source>
        <strain evidence="1 2">CBS 226.95</strain>
    </source>
</reference>
<dbReference type="GeneID" id="36622234"/>
<organism evidence="1 2">
    <name type="scientific">Trichoderma harzianum CBS 226.95</name>
    <dbReference type="NCBI Taxonomy" id="983964"/>
    <lineage>
        <taxon>Eukaryota</taxon>
        <taxon>Fungi</taxon>
        <taxon>Dikarya</taxon>
        <taxon>Ascomycota</taxon>
        <taxon>Pezizomycotina</taxon>
        <taxon>Sordariomycetes</taxon>
        <taxon>Hypocreomycetidae</taxon>
        <taxon>Hypocreales</taxon>
        <taxon>Hypocreaceae</taxon>
        <taxon>Trichoderma</taxon>
    </lineage>
</organism>
<sequence length="120" mass="13284">MPRLPSALKHPVVSCRRLGCKWRPYAGFESGEATCCSSREKKSHAPEQSPRQEHAVALQYACVTQFCLLFSPVSLNAGLCYLSQYAIVMFGRALLHKAPGRSRPSDWCIPCNCGLNLEAQ</sequence>
<dbReference type="RefSeq" id="XP_024770807.1">
    <property type="nucleotide sequence ID" value="XM_024913671.1"/>
</dbReference>
<gene>
    <name evidence="1" type="ORF">M431DRAFT_235411</name>
</gene>